<evidence type="ECO:0000259" key="3">
    <source>
        <dbReference type="Pfam" id="PF16729"/>
    </source>
</evidence>
<sequence length="301" mass="34947">MKQKGLLWIIFLIGIGSTTACSMMNKTKSEAERHYSDQTMPSTSSSTSVKEKEELYNELSRNANLPKLVEHSTQFEQDISFVAKMEGDPKQVESKDDTLDGQWYGSIFLMRNRNTPIYLNLSSIKKENWPKSGDILRIKGTPIGYLYTSYKNERVDMLDIKAKKLEIISYDNKDVTKSDTIETDQYKVEITETDILRDVFDEPTLVIYYNFKNKKDITSIPPLRTYFFFRQNGEYLKSTILGELDKLNPKALNRDTLEPNGEMLYYEIFKLPNEEIPVNLEVYDDEYHLLNTLEIAVTAKK</sequence>
<dbReference type="PROSITE" id="PS51257">
    <property type="entry name" value="PROKAR_LIPOPROTEIN"/>
    <property type="match status" value="1"/>
</dbReference>
<evidence type="ECO:0000313" key="5">
    <source>
        <dbReference type="Proteomes" id="UP000249828"/>
    </source>
</evidence>
<dbReference type="Pfam" id="PF16729">
    <property type="entry name" value="DUF5067"/>
    <property type="match status" value="1"/>
</dbReference>
<dbReference type="InterPro" id="IPR031989">
    <property type="entry name" value="DUF5067"/>
</dbReference>
<comment type="caution">
    <text evidence="4">The sequence shown here is derived from an EMBL/GenBank/DDBJ whole genome shotgun (WGS) entry which is preliminary data.</text>
</comment>
<name>A0A2W4A376_9ENTE</name>
<dbReference type="STRING" id="1077675.BCR22_03035"/>
<dbReference type="Proteomes" id="UP000249828">
    <property type="component" value="Unassembled WGS sequence"/>
</dbReference>
<dbReference type="InterPro" id="IPR029050">
    <property type="entry name" value="Immunoprotect_excell_Ig-like"/>
</dbReference>
<keyword evidence="5" id="KW-1185">Reference proteome</keyword>
<dbReference type="RefSeq" id="WP_111247411.1">
    <property type="nucleotide sequence ID" value="NZ_JAFLVY010000007.1"/>
</dbReference>
<evidence type="ECO:0000256" key="2">
    <source>
        <dbReference type="SAM" id="MobiDB-lite"/>
    </source>
</evidence>
<organism evidence="4 5">
    <name type="scientific">Enterococcus plantarum</name>
    <dbReference type="NCBI Taxonomy" id="1077675"/>
    <lineage>
        <taxon>Bacteria</taxon>
        <taxon>Bacillati</taxon>
        <taxon>Bacillota</taxon>
        <taxon>Bacilli</taxon>
        <taxon>Lactobacillales</taxon>
        <taxon>Enterococcaceae</taxon>
        <taxon>Enterococcus</taxon>
    </lineage>
</organism>
<accession>A0A2W4A376</accession>
<reference evidence="4 5" key="1">
    <citation type="submission" date="2017-11" db="EMBL/GenBank/DDBJ databases">
        <title>Draft genome sequence of Enterococcus plantarum TRW2 strain isolated from lettuce.</title>
        <authorList>
            <person name="Kim E.B."/>
            <person name="Marco M.L."/>
            <person name="Williams T.R."/>
            <person name="You I.H."/>
        </authorList>
    </citation>
    <scope>NUCLEOTIDE SEQUENCE [LARGE SCALE GENOMIC DNA]</scope>
    <source>
        <strain evidence="4 5">TRW2</strain>
    </source>
</reference>
<dbReference type="Gene3D" id="2.60.40.1240">
    <property type="match status" value="1"/>
</dbReference>
<feature type="region of interest" description="Disordered" evidence="2">
    <location>
        <begin position="29"/>
        <end position="56"/>
    </location>
</feature>
<protein>
    <recommendedName>
        <fullName evidence="3">DUF5067 domain-containing protein</fullName>
    </recommendedName>
</protein>
<proteinExistence type="predicted"/>
<feature type="domain" description="DUF5067" evidence="3">
    <location>
        <begin position="172"/>
        <end position="284"/>
    </location>
</feature>
<dbReference type="AlphaFoldDB" id="A0A2W4A376"/>
<dbReference type="EMBL" id="PIEU01000045">
    <property type="protein sequence ID" value="PZL75343.1"/>
    <property type="molecule type" value="Genomic_DNA"/>
</dbReference>
<keyword evidence="1" id="KW-0732">Signal</keyword>
<evidence type="ECO:0000313" key="4">
    <source>
        <dbReference type="EMBL" id="PZL75343.1"/>
    </source>
</evidence>
<gene>
    <name evidence="4" type="ORF">CI088_05090</name>
</gene>
<evidence type="ECO:0000256" key="1">
    <source>
        <dbReference type="ARBA" id="ARBA00022729"/>
    </source>
</evidence>